<protein>
    <submittedName>
        <fullName evidence="5">GDSL-like lipase/acylhydrolase family protein</fullName>
    </submittedName>
</protein>
<evidence type="ECO:0000259" key="4">
    <source>
        <dbReference type="Pfam" id="PF13472"/>
    </source>
</evidence>
<dbReference type="Gene3D" id="3.40.50.1110">
    <property type="entry name" value="SGNH hydrolase"/>
    <property type="match status" value="1"/>
</dbReference>
<keyword evidence="2" id="KW-1015">Disulfide bond</keyword>
<evidence type="ECO:0000256" key="1">
    <source>
        <dbReference type="PIRSR" id="PIRSR637460-1"/>
    </source>
</evidence>
<evidence type="ECO:0000313" key="6">
    <source>
        <dbReference type="Proteomes" id="UP000239494"/>
    </source>
</evidence>
<feature type="disulfide bond" evidence="2">
    <location>
        <begin position="137"/>
        <end position="146"/>
    </location>
</feature>
<dbReference type="InterPro" id="IPR036514">
    <property type="entry name" value="SGNH_hydro_sf"/>
</dbReference>
<dbReference type="AlphaFoldDB" id="A0A2T0TH23"/>
<keyword evidence="3" id="KW-0732">Signal</keyword>
<dbReference type="InterPro" id="IPR013830">
    <property type="entry name" value="SGNH_hydro"/>
</dbReference>
<feature type="disulfide bond" evidence="2">
    <location>
        <begin position="197"/>
        <end position="245"/>
    </location>
</feature>
<gene>
    <name evidence="5" type="ORF">CLV43_102483</name>
</gene>
<evidence type="ECO:0000256" key="2">
    <source>
        <dbReference type="PIRSR" id="PIRSR637460-2"/>
    </source>
</evidence>
<feature type="active site" evidence="1">
    <location>
        <position position="263"/>
    </location>
</feature>
<feature type="chain" id="PRO_5015504497" evidence="3">
    <location>
        <begin position="29"/>
        <end position="287"/>
    </location>
</feature>
<keyword evidence="6" id="KW-1185">Reference proteome</keyword>
<dbReference type="GO" id="GO:0004806">
    <property type="term" value="F:triacylglycerol lipase activity"/>
    <property type="evidence" value="ECO:0007669"/>
    <property type="project" value="TreeGrafter"/>
</dbReference>
<dbReference type="RefSeq" id="WP_106186493.1">
    <property type="nucleotide sequence ID" value="NZ_PVTF01000002.1"/>
</dbReference>
<evidence type="ECO:0000313" key="5">
    <source>
        <dbReference type="EMBL" id="PRY44918.1"/>
    </source>
</evidence>
<feature type="active site" description="Nucleophile" evidence="1">
    <location>
        <position position="45"/>
    </location>
</feature>
<sequence length="287" mass="29304">MGVLPTGRRWGVAVAAAALVLSAQPAHAAEASIPAGLKYVALGSSFAAGPGIPSPQPGTPAACGRSTNNYASLVAREHAMELTDVTCGGATTADVLTNRQNGLPPQVEAVTADADLVSVTIGGNDVNYLGSIGALSCRHGATPENCGTVDRDDIDRKLDVVGERIKNVVNAVHDRAPDARVLVVDYLTIVPGTGDACTGVPLDADDLAFERGLASRLAAATRQAAAQTGATLVDAAAAGAWHHACADRPWIEKYAPTGRVGYHPNEAGMAAVARLIGRALCAFSPTR</sequence>
<feature type="signal peptide" evidence="3">
    <location>
        <begin position="1"/>
        <end position="28"/>
    </location>
</feature>
<dbReference type="Proteomes" id="UP000239494">
    <property type="component" value="Unassembled WGS sequence"/>
</dbReference>
<evidence type="ECO:0000256" key="3">
    <source>
        <dbReference type="SAM" id="SignalP"/>
    </source>
</evidence>
<accession>A0A2T0TH23</accession>
<dbReference type="SUPFAM" id="SSF52266">
    <property type="entry name" value="SGNH hydrolase"/>
    <property type="match status" value="1"/>
</dbReference>
<dbReference type="Pfam" id="PF13472">
    <property type="entry name" value="Lipase_GDSL_2"/>
    <property type="match status" value="1"/>
</dbReference>
<comment type="caution">
    <text evidence="5">The sequence shown here is derived from an EMBL/GenBank/DDBJ whole genome shotgun (WGS) entry which is preliminary data.</text>
</comment>
<dbReference type="EMBL" id="PVTF01000002">
    <property type="protein sequence ID" value="PRY44918.1"/>
    <property type="molecule type" value="Genomic_DNA"/>
</dbReference>
<dbReference type="InterPro" id="IPR037460">
    <property type="entry name" value="SEST-like"/>
</dbReference>
<dbReference type="PANTHER" id="PTHR37981:SF1">
    <property type="entry name" value="SGNH HYDROLASE-TYPE ESTERASE DOMAIN-CONTAINING PROTEIN"/>
    <property type="match status" value="1"/>
</dbReference>
<dbReference type="GO" id="GO:0019433">
    <property type="term" value="P:triglyceride catabolic process"/>
    <property type="evidence" value="ECO:0007669"/>
    <property type="project" value="TreeGrafter"/>
</dbReference>
<feature type="domain" description="SGNH hydrolase-type esterase" evidence="4">
    <location>
        <begin position="41"/>
        <end position="271"/>
    </location>
</feature>
<proteinExistence type="predicted"/>
<dbReference type="OrthoDB" id="5503950at2"/>
<keyword evidence="5" id="KW-0378">Hydrolase</keyword>
<feature type="disulfide bond" evidence="2">
    <location>
        <begin position="63"/>
        <end position="87"/>
    </location>
</feature>
<dbReference type="PANTHER" id="PTHR37981">
    <property type="entry name" value="LIPASE 2"/>
    <property type="match status" value="1"/>
</dbReference>
<reference evidence="5 6" key="1">
    <citation type="submission" date="2018-03" db="EMBL/GenBank/DDBJ databases">
        <title>Genomic Encyclopedia of Archaeal and Bacterial Type Strains, Phase II (KMG-II): from individual species to whole genera.</title>
        <authorList>
            <person name="Goeker M."/>
        </authorList>
    </citation>
    <scope>NUCLEOTIDE SEQUENCE [LARGE SCALE GENOMIC DNA]</scope>
    <source>
        <strain evidence="5 6">DSM 44720</strain>
    </source>
</reference>
<dbReference type="CDD" id="cd01823">
    <property type="entry name" value="SEST_like"/>
    <property type="match status" value="1"/>
</dbReference>
<name>A0A2T0TH23_9PSEU</name>
<organism evidence="5 6">
    <name type="scientific">Umezawaea tangerina</name>
    <dbReference type="NCBI Taxonomy" id="84725"/>
    <lineage>
        <taxon>Bacteria</taxon>
        <taxon>Bacillati</taxon>
        <taxon>Actinomycetota</taxon>
        <taxon>Actinomycetes</taxon>
        <taxon>Pseudonocardiales</taxon>
        <taxon>Pseudonocardiaceae</taxon>
        <taxon>Umezawaea</taxon>
    </lineage>
</organism>